<comment type="caution">
    <text evidence="1">The sequence shown here is derived from an EMBL/GenBank/DDBJ whole genome shotgun (WGS) entry which is preliminary data.</text>
</comment>
<evidence type="ECO:0000313" key="2">
    <source>
        <dbReference type="Proteomes" id="UP001229421"/>
    </source>
</evidence>
<name>A0AAD8KF74_TARER</name>
<sequence>METKQLIESTRTDTKKGIRDSGGCHGVIEAGTNEKRDCGMCSLISVNELMMRHMETFMRTGSDVWDCGLSIDGRKLKQQILGLRKKYATKILLSPINMHEKEIRAAFGLLLKKKKVLGKQ</sequence>
<proteinExistence type="predicted"/>
<accession>A0AAD8KF74</accession>
<dbReference type="Proteomes" id="UP001229421">
    <property type="component" value="Unassembled WGS sequence"/>
</dbReference>
<dbReference type="EMBL" id="JAUHHV010000006">
    <property type="protein sequence ID" value="KAK1421867.1"/>
    <property type="molecule type" value="Genomic_DNA"/>
</dbReference>
<gene>
    <name evidence="1" type="ORF">QVD17_24554</name>
</gene>
<dbReference type="AlphaFoldDB" id="A0AAD8KF74"/>
<evidence type="ECO:0000313" key="1">
    <source>
        <dbReference type="EMBL" id="KAK1421867.1"/>
    </source>
</evidence>
<keyword evidence="2" id="KW-1185">Reference proteome</keyword>
<protein>
    <submittedName>
        <fullName evidence="1">Uncharacterized protein</fullName>
    </submittedName>
</protein>
<organism evidence="1 2">
    <name type="scientific">Tagetes erecta</name>
    <name type="common">African marigold</name>
    <dbReference type="NCBI Taxonomy" id="13708"/>
    <lineage>
        <taxon>Eukaryota</taxon>
        <taxon>Viridiplantae</taxon>
        <taxon>Streptophyta</taxon>
        <taxon>Embryophyta</taxon>
        <taxon>Tracheophyta</taxon>
        <taxon>Spermatophyta</taxon>
        <taxon>Magnoliopsida</taxon>
        <taxon>eudicotyledons</taxon>
        <taxon>Gunneridae</taxon>
        <taxon>Pentapetalae</taxon>
        <taxon>asterids</taxon>
        <taxon>campanulids</taxon>
        <taxon>Asterales</taxon>
        <taxon>Asteraceae</taxon>
        <taxon>Asteroideae</taxon>
        <taxon>Heliantheae alliance</taxon>
        <taxon>Tageteae</taxon>
        <taxon>Tagetes</taxon>
    </lineage>
</organism>
<reference evidence="1" key="1">
    <citation type="journal article" date="2023" name="bioRxiv">
        <title>Improved chromosome-level genome assembly for marigold (Tagetes erecta).</title>
        <authorList>
            <person name="Jiang F."/>
            <person name="Yuan L."/>
            <person name="Wang S."/>
            <person name="Wang H."/>
            <person name="Xu D."/>
            <person name="Wang A."/>
            <person name="Fan W."/>
        </authorList>
    </citation>
    <scope>NUCLEOTIDE SEQUENCE</scope>
    <source>
        <strain evidence="1">WSJ</strain>
        <tissue evidence="1">Leaf</tissue>
    </source>
</reference>